<dbReference type="InterPro" id="IPR000719">
    <property type="entry name" value="Prot_kinase_dom"/>
</dbReference>
<dbReference type="PANTHER" id="PTHR43289">
    <property type="entry name" value="MITOGEN-ACTIVATED PROTEIN KINASE KINASE KINASE 20-RELATED"/>
    <property type="match status" value="1"/>
</dbReference>
<keyword evidence="3 8" id="KW-0418">Kinase</keyword>
<evidence type="ECO:0000256" key="6">
    <source>
        <dbReference type="SAM" id="MobiDB-lite"/>
    </source>
</evidence>
<sequence>MSEHVPRQPSQPPIEPGTLLVGKYRVERVIGRGGMGVVVEARHLALDERVALKFLLAEHALNAESSARFLREARASVKIKSEHVARVSDVGTLDDGAPYMVMEFLVGEDLAQLLQRQGPLSCEDAVDYVIQGCEAIAEAHAQGIIHRDLKPSNLFLTRRSDGSPLVKVLDFGISKVLNDRVDNLTSTTAAMGSALYMSPEQMQQTRSVDHRTDIYALGVALFELCAGRPPFYATTLPQLCAEVLTGIPTALRDLRPDLPEVFAAALAKAYARHREQRYGSVSEMVLAFAPFAPPRSLPHVERLARMGGLSAPGAPPVYRPPSPSYPTGSSYPVASHPTGPSYPAASYPAGSTPVPSPSGPGMQQPVPAISSPVYRPTSPSQPSYPAPRREPSSPSLESTHPLTPGARAVAVNASPGNASPGYPAAMARGAEGAADAQGGVPILPGPYAGPASARATASFATGSGTGSMVSPVVPPRVSRGVVVGMVAGALVSLAVVVGFVIPRLQAGPAETPGAASTEAQPEPFSSAMAGTEPQVPVVSPSGDSTSPAHPETSGSAPSGETAGAMAGSAASAVSSAPAAPPSTTTKASAGNGASRPVQPKVTAHPAQSGKPPRPVNLDDYK</sequence>
<evidence type="ECO:0000256" key="2">
    <source>
        <dbReference type="ARBA" id="ARBA00022741"/>
    </source>
</evidence>
<dbReference type="EC" id="2.7.11.1" evidence="8"/>
<dbReference type="AlphaFoldDB" id="A0A0K1EU97"/>
<dbReference type="SUPFAM" id="SSF56112">
    <property type="entry name" value="Protein kinase-like (PK-like)"/>
    <property type="match status" value="1"/>
</dbReference>
<dbReference type="KEGG" id="ccro:CMC5_084430"/>
<name>A0A0K1EU97_CHOCO</name>
<dbReference type="PANTHER" id="PTHR43289:SF6">
    <property type="entry name" value="SERINE_THREONINE-PROTEIN KINASE NEKL-3"/>
    <property type="match status" value="1"/>
</dbReference>
<dbReference type="EMBL" id="CP012159">
    <property type="protein sequence ID" value="AKT44203.1"/>
    <property type="molecule type" value="Genomic_DNA"/>
</dbReference>
<feature type="compositionally biased region" description="Polar residues" evidence="6">
    <location>
        <begin position="541"/>
        <end position="556"/>
    </location>
</feature>
<dbReference type="CDD" id="cd14014">
    <property type="entry name" value="STKc_PknB_like"/>
    <property type="match status" value="1"/>
</dbReference>
<dbReference type="PROSITE" id="PS00107">
    <property type="entry name" value="PROTEIN_KINASE_ATP"/>
    <property type="match status" value="1"/>
</dbReference>
<dbReference type="Pfam" id="PF00069">
    <property type="entry name" value="Pkinase"/>
    <property type="match status" value="1"/>
</dbReference>
<evidence type="ECO:0000259" key="7">
    <source>
        <dbReference type="PROSITE" id="PS50011"/>
    </source>
</evidence>
<keyword evidence="2 5" id="KW-0547">Nucleotide-binding</keyword>
<keyword evidence="4 5" id="KW-0067">ATP-binding</keyword>
<evidence type="ECO:0000256" key="3">
    <source>
        <dbReference type="ARBA" id="ARBA00022777"/>
    </source>
</evidence>
<feature type="compositionally biased region" description="Low complexity" evidence="6">
    <location>
        <begin position="558"/>
        <end position="590"/>
    </location>
</feature>
<protein>
    <submittedName>
        <fullName evidence="8">Protein kinase</fullName>
        <ecNumber evidence="8">2.7.11.1</ecNumber>
    </submittedName>
</protein>
<evidence type="ECO:0000256" key="5">
    <source>
        <dbReference type="PROSITE-ProRule" id="PRU10141"/>
    </source>
</evidence>
<dbReference type="Gene3D" id="1.10.510.10">
    <property type="entry name" value="Transferase(Phosphotransferase) domain 1"/>
    <property type="match status" value="1"/>
</dbReference>
<keyword evidence="1 8" id="KW-0808">Transferase</keyword>
<evidence type="ECO:0000313" key="9">
    <source>
        <dbReference type="Proteomes" id="UP000067626"/>
    </source>
</evidence>
<evidence type="ECO:0000256" key="4">
    <source>
        <dbReference type="ARBA" id="ARBA00022840"/>
    </source>
</evidence>
<dbReference type="InterPro" id="IPR008271">
    <property type="entry name" value="Ser/Thr_kinase_AS"/>
</dbReference>
<dbReference type="RefSeq" id="WP_050435578.1">
    <property type="nucleotide sequence ID" value="NZ_CP012159.1"/>
</dbReference>
<feature type="binding site" evidence="5">
    <location>
        <position position="53"/>
    </location>
    <ligand>
        <name>ATP</name>
        <dbReference type="ChEBI" id="CHEBI:30616"/>
    </ligand>
</feature>
<dbReference type="GO" id="GO:0005524">
    <property type="term" value="F:ATP binding"/>
    <property type="evidence" value="ECO:0007669"/>
    <property type="project" value="UniProtKB-UniRule"/>
</dbReference>
<dbReference type="SMART" id="SM00220">
    <property type="entry name" value="S_TKc"/>
    <property type="match status" value="1"/>
</dbReference>
<gene>
    <name evidence="8" type="ORF">CMC5_084430</name>
</gene>
<evidence type="ECO:0000313" key="8">
    <source>
        <dbReference type="EMBL" id="AKT44203.1"/>
    </source>
</evidence>
<reference evidence="8 9" key="1">
    <citation type="submission" date="2015-07" db="EMBL/GenBank/DDBJ databases">
        <title>Genome analysis of myxobacterium Chondromyces crocatus Cm c5 reveals a high potential for natural compound synthesis and the genetic basis for the loss of fruiting body formation.</title>
        <authorList>
            <person name="Zaburannyi N."/>
            <person name="Bunk B."/>
            <person name="Maier J."/>
            <person name="Overmann J."/>
            <person name="Mueller R."/>
        </authorList>
    </citation>
    <scope>NUCLEOTIDE SEQUENCE [LARGE SCALE GENOMIC DNA]</scope>
    <source>
        <strain evidence="8 9">Cm c5</strain>
    </source>
</reference>
<feature type="domain" description="Protein kinase" evidence="7">
    <location>
        <begin position="24"/>
        <end position="292"/>
    </location>
</feature>
<accession>A0A0K1EU97</accession>
<dbReference type="Proteomes" id="UP000067626">
    <property type="component" value="Chromosome"/>
</dbReference>
<dbReference type="PROSITE" id="PS00108">
    <property type="entry name" value="PROTEIN_KINASE_ST"/>
    <property type="match status" value="1"/>
</dbReference>
<feature type="compositionally biased region" description="Pro residues" evidence="6">
    <location>
        <begin position="313"/>
        <end position="324"/>
    </location>
</feature>
<dbReference type="GO" id="GO:0004674">
    <property type="term" value="F:protein serine/threonine kinase activity"/>
    <property type="evidence" value="ECO:0007669"/>
    <property type="project" value="UniProtKB-EC"/>
</dbReference>
<evidence type="ECO:0000256" key="1">
    <source>
        <dbReference type="ARBA" id="ARBA00022679"/>
    </source>
</evidence>
<dbReference type="STRING" id="52.CMC5_084430"/>
<dbReference type="Gene3D" id="3.30.200.20">
    <property type="entry name" value="Phosphorylase Kinase, domain 1"/>
    <property type="match status" value="1"/>
</dbReference>
<dbReference type="InterPro" id="IPR011009">
    <property type="entry name" value="Kinase-like_dom_sf"/>
</dbReference>
<keyword evidence="9" id="KW-1185">Reference proteome</keyword>
<feature type="region of interest" description="Disordered" evidence="6">
    <location>
        <begin position="310"/>
        <end position="402"/>
    </location>
</feature>
<organism evidence="8 9">
    <name type="scientific">Chondromyces crocatus</name>
    <dbReference type="NCBI Taxonomy" id="52"/>
    <lineage>
        <taxon>Bacteria</taxon>
        <taxon>Pseudomonadati</taxon>
        <taxon>Myxococcota</taxon>
        <taxon>Polyangia</taxon>
        <taxon>Polyangiales</taxon>
        <taxon>Polyangiaceae</taxon>
        <taxon>Chondromyces</taxon>
    </lineage>
</organism>
<dbReference type="InterPro" id="IPR017441">
    <property type="entry name" value="Protein_kinase_ATP_BS"/>
</dbReference>
<dbReference type="PROSITE" id="PS50011">
    <property type="entry name" value="PROTEIN_KINASE_DOM"/>
    <property type="match status" value="1"/>
</dbReference>
<feature type="region of interest" description="Disordered" evidence="6">
    <location>
        <begin position="508"/>
        <end position="621"/>
    </location>
</feature>
<proteinExistence type="predicted"/>